<evidence type="ECO:0000256" key="1">
    <source>
        <dbReference type="SAM" id="MobiDB-lite"/>
    </source>
</evidence>
<keyword evidence="3" id="KW-1185">Reference proteome</keyword>
<accession>V4PVZ9</accession>
<dbReference type="AlphaFoldDB" id="V4PVZ9"/>
<comment type="caution">
    <text evidence="2">The sequence shown here is derived from an EMBL/GenBank/DDBJ whole genome shotgun (WGS) entry which is preliminary data.</text>
</comment>
<gene>
    <name evidence="2" type="ORF">ABENE_13505</name>
</gene>
<organism evidence="2 3">
    <name type="scientific">Asticcacaulis benevestitus DSM 16100 = ATCC BAA-896</name>
    <dbReference type="NCBI Taxonomy" id="1121022"/>
    <lineage>
        <taxon>Bacteria</taxon>
        <taxon>Pseudomonadati</taxon>
        <taxon>Pseudomonadota</taxon>
        <taxon>Alphaproteobacteria</taxon>
        <taxon>Caulobacterales</taxon>
        <taxon>Caulobacteraceae</taxon>
        <taxon>Asticcacaulis</taxon>
    </lineage>
</organism>
<protein>
    <submittedName>
        <fullName evidence="2">Uncharacterized protein</fullName>
    </submittedName>
</protein>
<dbReference type="RefSeq" id="WP_018081613.1">
    <property type="nucleotide sequence ID" value="NZ_AQWM01000006.1"/>
</dbReference>
<reference evidence="2 3" key="1">
    <citation type="journal article" date="2014" name="Nature">
        <title>Sequential evolution of bacterial morphology by co-option of a developmental regulator.</title>
        <authorList>
            <person name="Jiang C."/>
            <person name="Brown P.J."/>
            <person name="Ducret A."/>
            <person name="Brun Y.V."/>
        </authorList>
    </citation>
    <scope>NUCLEOTIDE SEQUENCE [LARGE SCALE GENOMIC DNA]</scope>
    <source>
        <strain evidence="2 3">DSM 16100</strain>
    </source>
</reference>
<dbReference type="STRING" id="1121022.GCA_000376105_01948"/>
<dbReference type="EMBL" id="AWGB01000028">
    <property type="protein sequence ID" value="ESQ89755.1"/>
    <property type="molecule type" value="Genomic_DNA"/>
</dbReference>
<evidence type="ECO:0000313" key="3">
    <source>
        <dbReference type="Proteomes" id="UP000017837"/>
    </source>
</evidence>
<sequence>MNDTPEKPAAQRTQRTHAEIKAERLQAALRENLRRRKAANAPASVSSTGSDGDIAEKPVQNDV</sequence>
<dbReference type="PATRIC" id="fig|1121022.4.peg.2744"/>
<name>V4PVZ9_9CAUL</name>
<evidence type="ECO:0000313" key="2">
    <source>
        <dbReference type="EMBL" id="ESQ89755.1"/>
    </source>
</evidence>
<proteinExistence type="predicted"/>
<feature type="region of interest" description="Disordered" evidence="1">
    <location>
        <begin position="31"/>
        <end position="63"/>
    </location>
</feature>
<dbReference type="Proteomes" id="UP000017837">
    <property type="component" value="Unassembled WGS sequence"/>
</dbReference>